<evidence type="ECO:0000313" key="3">
    <source>
        <dbReference type="Proteomes" id="UP000078543"/>
    </source>
</evidence>
<name>A0A178MET1_9PROT</name>
<dbReference type="InterPro" id="IPR001279">
    <property type="entry name" value="Metallo-B-lactamas"/>
</dbReference>
<feature type="domain" description="Metallo-beta-lactamase" evidence="1">
    <location>
        <begin position="46"/>
        <end position="227"/>
    </location>
</feature>
<dbReference type="Proteomes" id="UP000078543">
    <property type="component" value="Unassembled WGS sequence"/>
</dbReference>
<gene>
    <name evidence="2" type="ORF">A6A05_03995</name>
</gene>
<dbReference type="CDD" id="cd16279">
    <property type="entry name" value="metallo-hydrolase-like_MBL-fold"/>
    <property type="match status" value="1"/>
</dbReference>
<proteinExistence type="predicted"/>
<keyword evidence="3" id="KW-1185">Reference proteome</keyword>
<keyword evidence="2" id="KW-0378">Hydrolase</keyword>
<dbReference type="Pfam" id="PF12706">
    <property type="entry name" value="Lactamase_B_2"/>
    <property type="match status" value="1"/>
</dbReference>
<sequence length="257" mass="27993">MISATILGCGSAGGVPSISRGWGLCDPANPKNRRLRPSILVESETTTLLVDTSPDCREQLLGAGIARLDGVLYTHDHADHLHGIDDLREVNRAMGKPFPVFGSPDVLASIRTRFAYVVGAVEEGQTIYKPMLDFTELQPSFTVGDIEVVSFDQDHGYCRTTGYRFGPLAYSTDVVDLPEESFAALAGIDTWIVGCLTLAPHPTHAHLDKVLEWIKRIKPRQAWLTHMTPSLDYQALKARLPAGVAPAHDGLRISLPG</sequence>
<evidence type="ECO:0000313" key="2">
    <source>
        <dbReference type="EMBL" id="OAN46394.1"/>
    </source>
</evidence>
<dbReference type="Gene3D" id="3.60.15.10">
    <property type="entry name" value="Ribonuclease Z/Hydroxyacylglutathione hydrolase-like"/>
    <property type="match status" value="1"/>
</dbReference>
<dbReference type="InterPro" id="IPR036866">
    <property type="entry name" value="RibonucZ/Hydroxyglut_hydro"/>
</dbReference>
<dbReference type="EMBL" id="LWQU01000174">
    <property type="protein sequence ID" value="OAN46394.1"/>
    <property type="molecule type" value="Genomic_DNA"/>
</dbReference>
<accession>A0A178MET1</accession>
<reference evidence="2 3" key="1">
    <citation type="submission" date="2016-04" db="EMBL/GenBank/DDBJ databases">
        <title>Draft genome sequence of freshwater magnetotactic bacteria Magnetospirillum marisnigri SP-1 and Magnetospirillum moscoviense BB-1.</title>
        <authorList>
            <person name="Koziaeva V."/>
            <person name="Dziuba M.V."/>
            <person name="Ivanov T.M."/>
            <person name="Kuznetsov B."/>
            <person name="Grouzdev D.S."/>
        </authorList>
    </citation>
    <scope>NUCLEOTIDE SEQUENCE [LARGE SCALE GENOMIC DNA]</scope>
    <source>
        <strain evidence="2 3">BB-1</strain>
    </source>
</reference>
<evidence type="ECO:0000259" key="1">
    <source>
        <dbReference type="Pfam" id="PF12706"/>
    </source>
</evidence>
<protein>
    <submittedName>
        <fullName evidence="2">Hydrolase</fullName>
    </submittedName>
</protein>
<dbReference type="RefSeq" id="WP_068503725.1">
    <property type="nucleotide sequence ID" value="NZ_LWQU01000174.1"/>
</dbReference>
<dbReference type="AlphaFoldDB" id="A0A178MET1"/>
<comment type="caution">
    <text evidence="2">The sequence shown here is derived from an EMBL/GenBank/DDBJ whole genome shotgun (WGS) entry which is preliminary data.</text>
</comment>
<dbReference type="GO" id="GO:0016787">
    <property type="term" value="F:hydrolase activity"/>
    <property type="evidence" value="ECO:0007669"/>
    <property type="project" value="UniProtKB-KW"/>
</dbReference>
<dbReference type="PANTHER" id="PTHR42663">
    <property type="entry name" value="HYDROLASE C777.06C-RELATED-RELATED"/>
    <property type="match status" value="1"/>
</dbReference>
<dbReference type="SUPFAM" id="SSF56281">
    <property type="entry name" value="Metallo-hydrolase/oxidoreductase"/>
    <property type="match status" value="1"/>
</dbReference>
<dbReference type="STRING" id="1437059.A6A05_03995"/>
<organism evidence="2 3">
    <name type="scientific">Magnetospirillum moscoviense</name>
    <dbReference type="NCBI Taxonomy" id="1437059"/>
    <lineage>
        <taxon>Bacteria</taxon>
        <taxon>Pseudomonadati</taxon>
        <taxon>Pseudomonadota</taxon>
        <taxon>Alphaproteobacteria</taxon>
        <taxon>Rhodospirillales</taxon>
        <taxon>Rhodospirillaceae</taxon>
        <taxon>Magnetospirillum</taxon>
    </lineage>
</organism>
<dbReference type="PANTHER" id="PTHR42663:SF6">
    <property type="entry name" value="HYDROLASE C777.06C-RELATED"/>
    <property type="match status" value="1"/>
</dbReference>